<keyword evidence="4" id="KW-1185">Reference proteome</keyword>
<dbReference type="Pfam" id="PF14325">
    <property type="entry name" value="DUF4383"/>
    <property type="match status" value="1"/>
</dbReference>
<protein>
    <recommendedName>
        <fullName evidence="5">DUF4383 domain-containing protein</fullName>
    </recommendedName>
</protein>
<dbReference type="STRING" id="405564.SAMN04487905_10572"/>
<keyword evidence="2" id="KW-0812">Transmembrane</keyword>
<reference evidence="4" key="1">
    <citation type="submission" date="2016-10" db="EMBL/GenBank/DDBJ databases">
        <authorList>
            <person name="Varghese N."/>
            <person name="Submissions S."/>
        </authorList>
    </citation>
    <scope>NUCLEOTIDE SEQUENCE [LARGE SCALE GENOMIC DNA]</scope>
    <source>
        <strain evidence="4">DSM 46732</strain>
    </source>
</reference>
<feature type="transmembrane region" description="Helical" evidence="2">
    <location>
        <begin position="16"/>
        <end position="37"/>
    </location>
</feature>
<gene>
    <name evidence="3" type="ORF">SAMN04487905_10572</name>
</gene>
<dbReference type="OrthoDB" id="5187794at2"/>
<feature type="transmembrane region" description="Helical" evidence="2">
    <location>
        <begin position="86"/>
        <end position="105"/>
    </location>
</feature>
<keyword evidence="2" id="KW-1133">Transmembrane helix</keyword>
<sequence>MRIDRYLPPTHWLSKVYRGGAAAFGGALIAFGILGFTNNLGFFSTSGQQILGLSTNGLLSLISIVVGAVLIAAAAIGGPLASTTTATIGALFLLSGLANLAVLETRWNLLAFEMQNVVFSLVAGMLLLFVGLYGRVSGGLPEDNPFVRYRHREPPEGEVPEQRTAEQERAEELRPLAEAEVALGEGHATPEQEQLVRAEALRLARAERQRAYEHYAHIQRALRGERETSESRPSGSREPDTGG</sequence>
<dbReference type="Proteomes" id="UP000199497">
    <property type="component" value="Unassembled WGS sequence"/>
</dbReference>
<feature type="transmembrane region" description="Helical" evidence="2">
    <location>
        <begin position="58"/>
        <end position="80"/>
    </location>
</feature>
<dbReference type="EMBL" id="FNJR01000005">
    <property type="protein sequence ID" value="SDP53367.1"/>
    <property type="molecule type" value="Genomic_DNA"/>
</dbReference>
<feature type="transmembrane region" description="Helical" evidence="2">
    <location>
        <begin position="117"/>
        <end position="136"/>
    </location>
</feature>
<feature type="region of interest" description="Disordered" evidence="1">
    <location>
        <begin position="149"/>
        <end position="171"/>
    </location>
</feature>
<feature type="compositionally biased region" description="Basic and acidic residues" evidence="1">
    <location>
        <begin position="152"/>
        <end position="171"/>
    </location>
</feature>
<evidence type="ECO:0000256" key="2">
    <source>
        <dbReference type="SAM" id="Phobius"/>
    </source>
</evidence>
<feature type="region of interest" description="Disordered" evidence="1">
    <location>
        <begin position="219"/>
        <end position="243"/>
    </location>
</feature>
<keyword evidence="2" id="KW-0472">Membrane</keyword>
<evidence type="ECO:0000313" key="4">
    <source>
        <dbReference type="Proteomes" id="UP000199497"/>
    </source>
</evidence>
<organism evidence="3 4">
    <name type="scientific">Actinopolyspora xinjiangensis</name>
    <dbReference type="NCBI Taxonomy" id="405564"/>
    <lineage>
        <taxon>Bacteria</taxon>
        <taxon>Bacillati</taxon>
        <taxon>Actinomycetota</taxon>
        <taxon>Actinomycetes</taxon>
        <taxon>Actinopolysporales</taxon>
        <taxon>Actinopolysporaceae</taxon>
        <taxon>Actinopolyspora</taxon>
    </lineage>
</organism>
<dbReference type="AlphaFoldDB" id="A0A1H0TH49"/>
<proteinExistence type="predicted"/>
<evidence type="ECO:0008006" key="5">
    <source>
        <dbReference type="Google" id="ProtNLM"/>
    </source>
</evidence>
<dbReference type="RefSeq" id="WP_092600663.1">
    <property type="nucleotide sequence ID" value="NZ_FNJR01000005.1"/>
</dbReference>
<evidence type="ECO:0000256" key="1">
    <source>
        <dbReference type="SAM" id="MobiDB-lite"/>
    </source>
</evidence>
<name>A0A1H0TH49_9ACTN</name>
<evidence type="ECO:0000313" key="3">
    <source>
        <dbReference type="EMBL" id="SDP53367.1"/>
    </source>
</evidence>
<accession>A0A1H0TH49</accession>